<sequence>MLWCASSCCRNCICLHYTGTGLVLKLNLWCLPDKLLHMLSHDEWDPRVCVHVSVCVCVCVCVHMRVCA</sequence>
<proteinExistence type="predicted"/>
<reference evidence="1" key="1">
    <citation type="submission" date="2014-11" db="EMBL/GenBank/DDBJ databases">
        <authorList>
            <person name="Amaro Gonzalez C."/>
        </authorList>
    </citation>
    <scope>NUCLEOTIDE SEQUENCE</scope>
</reference>
<name>A0A0E9XG18_ANGAN</name>
<accession>A0A0E9XG18</accession>
<protein>
    <submittedName>
        <fullName evidence="1">Uncharacterized protein</fullName>
    </submittedName>
</protein>
<dbReference type="AlphaFoldDB" id="A0A0E9XG18"/>
<dbReference type="EMBL" id="GBXM01007812">
    <property type="protein sequence ID" value="JAI00766.1"/>
    <property type="molecule type" value="Transcribed_RNA"/>
</dbReference>
<evidence type="ECO:0000313" key="1">
    <source>
        <dbReference type="EMBL" id="JAI00766.1"/>
    </source>
</evidence>
<organism evidence="1">
    <name type="scientific">Anguilla anguilla</name>
    <name type="common">European freshwater eel</name>
    <name type="synonym">Muraena anguilla</name>
    <dbReference type="NCBI Taxonomy" id="7936"/>
    <lineage>
        <taxon>Eukaryota</taxon>
        <taxon>Metazoa</taxon>
        <taxon>Chordata</taxon>
        <taxon>Craniata</taxon>
        <taxon>Vertebrata</taxon>
        <taxon>Euteleostomi</taxon>
        <taxon>Actinopterygii</taxon>
        <taxon>Neopterygii</taxon>
        <taxon>Teleostei</taxon>
        <taxon>Anguilliformes</taxon>
        <taxon>Anguillidae</taxon>
        <taxon>Anguilla</taxon>
    </lineage>
</organism>
<reference evidence="1" key="2">
    <citation type="journal article" date="2015" name="Fish Shellfish Immunol.">
        <title>Early steps in the European eel (Anguilla anguilla)-Vibrio vulnificus interaction in the gills: Role of the RtxA13 toxin.</title>
        <authorList>
            <person name="Callol A."/>
            <person name="Pajuelo D."/>
            <person name="Ebbesson L."/>
            <person name="Teles M."/>
            <person name="MacKenzie S."/>
            <person name="Amaro C."/>
        </authorList>
    </citation>
    <scope>NUCLEOTIDE SEQUENCE</scope>
</reference>